<dbReference type="Proteomes" id="UP000525714">
    <property type="component" value="Unassembled WGS sequence"/>
</dbReference>
<feature type="region of interest" description="Disordered" evidence="7">
    <location>
        <begin position="409"/>
        <end position="435"/>
    </location>
</feature>
<reference evidence="9 10" key="1">
    <citation type="submission" date="2019-09" db="EMBL/GenBank/DDBJ databases">
        <title>Bird 10,000 Genomes (B10K) Project - Family phase.</title>
        <authorList>
            <person name="Zhang G."/>
        </authorList>
    </citation>
    <scope>NUCLEOTIDE SEQUENCE [LARGE SCALE GENOMIC DNA]</scope>
    <source>
        <strain evidence="9">B10K-DU-003-16</strain>
        <tissue evidence="9">Mixed tissue sample</tissue>
    </source>
</reference>
<dbReference type="FunFam" id="3.30.497.10:FF:000003">
    <property type="entry name" value="Serpin family F member 1"/>
    <property type="match status" value="1"/>
</dbReference>
<evidence type="ECO:0000259" key="8">
    <source>
        <dbReference type="SMART" id="SM00093"/>
    </source>
</evidence>
<feature type="non-terminal residue" evidence="9">
    <location>
        <position position="435"/>
    </location>
</feature>
<evidence type="ECO:0000313" key="9">
    <source>
        <dbReference type="EMBL" id="NWT02359.1"/>
    </source>
</evidence>
<evidence type="ECO:0000256" key="3">
    <source>
        <dbReference type="ARBA" id="ARBA00022525"/>
    </source>
</evidence>
<dbReference type="AlphaFoldDB" id="A0A7K5K873"/>
<comment type="caution">
    <text evidence="9">The sequence shown here is derived from an EMBL/GenBank/DDBJ whole genome shotgun (WGS) entry which is preliminary data.</text>
</comment>
<dbReference type="Gene3D" id="2.30.39.10">
    <property type="entry name" value="Alpha-1-antitrypsin, domain 1"/>
    <property type="match status" value="1"/>
</dbReference>
<evidence type="ECO:0000256" key="2">
    <source>
        <dbReference type="ARBA" id="ARBA00009500"/>
    </source>
</evidence>
<proteinExistence type="inferred from homology"/>
<dbReference type="InterPro" id="IPR023796">
    <property type="entry name" value="Serpin_dom"/>
</dbReference>
<dbReference type="EMBL" id="VYZC01000408">
    <property type="protein sequence ID" value="NWT02359.1"/>
    <property type="molecule type" value="Genomic_DNA"/>
</dbReference>
<dbReference type="InterPro" id="IPR023795">
    <property type="entry name" value="Serpin_CS"/>
</dbReference>
<dbReference type="PANTHER" id="PTHR11461">
    <property type="entry name" value="SERINE PROTEASE INHIBITOR, SERPIN"/>
    <property type="match status" value="1"/>
</dbReference>
<keyword evidence="5" id="KW-0325">Glycoprotein</keyword>
<evidence type="ECO:0000256" key="1">
    <source>
        <dbReference type="ARBA" id="ARBA00004613"/>
    </source>
</evidence>
<evidence type="ECO:0000313" key="10">
    <source>
        <dbReference type="Proteomes" id="UP000525714"/>
    </source>
</evidence>
<feature type="compositionally biased region" description="Basic and acidic residues" evidence="7">
    <location>
        <begin position="420"/>
        <end position="435"/>
    </location>
</feature>
<organism evidence="9 10">
    <name type="scientific">Mionectes macconnelli</name>
    <name type="common">McConnell's flycatcher</name>
    <dbReference type="NCBI Taxonomy" id="254557"/>
    <lineage>
        <taxon>Eukaryota</taxon>
        <taxon>Metazoa</taxon>
        <taxon>Chordata</taxon>
        <taxon>Craniata</taxon>
        <taxon>Vertebrata</taxon>
        <taxon>Euteleostomi</taxon>
        <taxon>Archelosauria</taxon>
        <taxon>Archosauria</taxon>
        <taxon>Dinosauria</taxon>
        <taxon>Saurischia</taxon>
        <taxon>Theropoda</taxon>
        <taxon>Coelurosauria</taxon>
        <taxon>Aves</taxon>
        <taxon>Neognathae</taxon>
        <taxon>Neoaves</taxon>
        <taxon>Telluraves</taxon>
        <taxon>Australaves</taxon>
        <taxon>Passeriformes</taxon>
        <taxon>Tyrannidae</taxon>
        <taxon>Mionectes</taxon>
    </lineage>
</organism>
<dbReference type="GO" id="GO:0005615">
    <property type="term" value="C:extracellular space"/>
    <property type="evidence" value="ECO:0007669"/>
    <property type="project" value="InterPro"/>
</dbReference>
<evidence type="ECO:0000256" key="7">
    <source>
        <dbReference type="SAM" id="MobiDB-lite"/>
    </source>
</evidence>
<feature type="non-terminal residue" evidence="9">
    <location>
        <position position="1"/>
    </location>
</feature>
<dbReference type="InterPro" id="IPR042185">
    <property type="entry name" value="Serpin_sf_2"/>
</dbReference>
<feature type="region of interest" description="Disordered" evidence="7">
    <location>
        <begin position="1"/>
        <end position="42"/>
    </location>
</feature>
<keyword evidence="10" id="KW-1185">Reference proteome</keyword>
<dbReference type="InterPro" id="IPR000215">
    <property type="entry name" value="Serpin_fam"/>
</dbReference>
<dbReference type="GO" id="GO:0004867">
    <property type="term" value="F:serine-type endopeptidase inhibitor activity"/>
    <property type="evidence" value="ECO:0007669"/>
    <property type="project" value="InterPro"/>
</dbReference>
<sequence>TNLPDTRDDWNIEDGPTAGAGGCRGNKLPGEIASPEEGEDEDKSCEMTWRKSQRLADGLVEFSINLLREVQLESNGTSVILSPLSIALALSHLALGAANETEKHLLEVMHLESVPCLHHTLGTLRRRLTESTLSLASRLYLQKGFEVKEKFLEDSEKFYGAKPMTLSGISENDLVAINNWVKEATRGQIPTFLQQLPENTVMLLLNAIHFHGFWRSKFNASLTGTDVFHLDNKFVVPVKMMKAYQYPLSWFTLESLDIQVAKFPFKSNVSFVVIVPNQYTRNPSHVLENFPHKQLCRLFPKEVPTTVKIPKIKLDYQLELNKVLSQMGLQELFTSPNLQKITDEPLFVSSVQHQSTLELKEDGVEASAATSVMLSRSVSVFSLDRPFVFIIYEDETGIPLFIGSVQNPNPSAAPQIQEPQDSHEATDAHKYYIPK</sequence>
<dbReference type="Pfam" id="PF00079">
    <property type="entry name" value="Serpin"/>
    <property type="match status" value="1"/>
</dbReference>
<comment type="subcellular location">
    <subcellularLocation>
        <location evidence="1">Secreted</location>
    </subcellularLocation>
</comment>
<keyword evidence="3" id="KW-0964">Secreted</keyword>
<protein>
    <submittedName>
        <fullName evidence="9">A2AP protein</fullName>
    </submittedName>
</protein>
<dbReference type="PROSITE" id="PS00284">
    <property type="entry name" value="SERPIN"/>
    <property type="match status" value="1"/>
</dbReference>
<feature type="domain" description="Serpin" evidence="8">
    <location>
        <begin position="64"/>
        <end position="408"/>
    </location>
</feature>
<dbReference type="InterPro" id="IPR042178">
    <property type="entry name" value="Serpin_sf_1"/>
</dbReference>
<dbReference type="CDD" id="cd02053">
    <property type="entry name" value="serpinF2_A2AP"/>
    <property type="match status" value="1"/>
</dbReference>
<evidence type="ECO:0000256" key="4">
    <source>
        <dbReference type="ARBA" id="ARBA00022729"/>
    </source>
</evidence>
<feature type="compositionally biased region" description="Basic and acidic residues" evidence="7">
    <location>
        <begin position="1"/>
        <end position="10"/>
    </location>
</feature>
<dbReference type="SUPFAM" id="SSF56574">
    <property type="entry name" value="Serpins"/>
    <property type="match status" value="1"/>
</dbReference>
<dbReference type="InterPro" id="IPR033833">
    <property type="entry name" value="Alpha2AP_serpin_dom"/>
</dbReference>
<keyword evidence="4" id="KW-0732">Signal</keyword>
<dbReference type="Gene3D" id="3.30.497.10">
    <property type="entry name" value="Antithrombin, subunit I, domain 2"/>
    <property type="match status" value="1"/>
</dbReference>
<feature type="compositionally biased region" description="Polar residues" evidence="7">
    <location>
        <begin position="409"/>
        <end position="419"/>
    </location>
</feature>
<accession>A0A7K5K873</accession>
<dbReference type="PANTHER" id="PTHR11461:SF20">
    <property type="entry name" value="ALPHA-2-ANTIPLASMIN"/>
    <property type="match status" value="1"/>
</dbReference>
<comment type="similarity">
    <text evidence="2 6">Belongs to the serpin family.</text>
</comment>
<dbReference type="InterPro" id="IPR036186">
    <property type="entry name" value="Serpin_sf"/>
</dbReference>
<dbReference type="GO" id="GO:0051918">
    <property type="term" value="P:negative regulation of fibrinolysis"/>
    <property type="evidence" value="ECO:0007669"/>
    <property type="project" value="InterPro"/>
</dbReference>
<name>A0A7K5K873_9TYRA</name>
<evidence type="ECO:0000256" key="6">
    <source>
        <dbReference type="RuleBase" id="RU000411"/>
    </source>
</evidence>
<gene>
    <name evidence="9" type="primary">Serpinf2</name>
    <name evidence="9" type="ORF">MIOMAC_R04732</name>
</gene>
<evidence type="ECO:0000256" key="5">
    <source>
        <dbReference type="ARBA" id="ARBA00023180"/>
    </source>
</evidence>
<dbReference type="SMART" id="SM00093">
    <property type="entry name" value="SERPIN"/>
    <property type="match status" value="1"/>
</dbReference>